<reference evidence="4 5" key="1">
    <citation type="submission" date="2021-04" db="EMBL/GenBank/DDBJ databases">
        <authorList>
            <person name="Pira H."/>
            <person name="Risdian C."/>
            <person name="Wink J."/>
        </authorList>
    </citation>
    <scope>NUCLEOTIDE SEQUENCE [LARGE SCALE GENOMIC DNA]</scope>
    <source>
        <strain evidence="4 5">WH53</strain>
    </source>
</reference>
<dbReference type="Gene3D" id="3.30.300.30">
    <property type="match status" value="1"/>
</dbReference>
<evidence type="ECO:0000313" key="4">
    <source>
        <dbReference type="EMBL" id="MBU2713436.1"/>
    </source>
</evidence>
<evidence type="ECO:0000313" key="5">
    <source>
        <dbReference type="Proteomes" id="UP000690515"/>
    </source>
</evidence>
<evidence type="ECO:0000259" key="3">
    <source>
        <dbReference type="Pfam" id="PF00501"/>
    </source>
</evidence>
<comment type="caution">
    <text evidence="4">The sequence shown here is derived from an EMBL/GenBank/DDBJ whole genome shotgun (WGS) entry which is preliminary data.</text>
</comment>
<name>A0ABS5ZHA1_9GAMM</name>
<keyword evidence="5" id="KW-1185">Reference proteome</keyword>
<dbReference type="EMBL" id="JAGSOY010000079">
    <property type="protein sequence ID" value="MBU2713436.1"/>
    <property type="molecule type" value="Genomic_DNA"/>
</dbReference>
<evidence type="ECO:0000256" key="1">
    <source>
        <dbReference type="ARBA" id="ARBA00006432"/>
    </source>
</evidence>
<comment type="similarity">
    <text evidence="1">Belongs to the ATP-dependent AMP-binding enzyme family.</text>
</comment>
<keyword evidence="2 4" id="KW-0436">Ligase</keyword>
<accession>A0ABS5ZHA1</accession>
<dbReference type="InterPro" id="IPR045851">
    <property type="entry name" value="AMP-bd_C_sf"/>
</dbReference>
<dbReference type="Pfam" id="PF00501">
    <property type="entry name" value="AMP-binding"/>
    <property type="match status" value="1"/>
</dbReference>
<sequence length="506" mass="56204">MSSVYQRVKSTAETYANHTAICVAGQLVSYEALLNQVHYRVRWLQSQGVCPTHRLLVTESDTYQLIVLELAASYLGLTLIYLEGLVKARHHELNAIVSDAAADWLIEDSNGTDVVFPQQFRLTLPDVENQKDVHLDASFCVKQKTDNVLVQAYTSGTTGKPKGVCLSDYRLCSQGQSVAKAMQIHAQARILLDDSIIDLKGQLLMLAGFSQGACLVINDVPDDQQVFAVAAEYGISHMMLPPFYLAEALKDSELESRNLSALELIAYGCAPIDQTLLQRAQRILSCRWLQGYGLTETAGPFCWLANDDHEQGRGTVGKPAKGVTLKLTDRAGNPSQPGQVGEIWVQSPGNMLGYWDAEHGQPVASEEIIQQDWLKTGDMGVLTSEGFLQLKGRLRDIVLLADGFTVYTREIEETILSLNLLDDVAVAAWQDNEQGEVPLVFMRSTQNILSMLPKIQQHLLTALSPLKHPKYAYIYNKPFPRGRNGKIQKHELVDDVKQQQLIPLFI</sequence>
<dbReference type="PANTHER" id="PTHR43201:SF5">
    <property type="entry name" value="MEDIUM-CHAIN ACYL-COA LIGASE ACSF2, MITOCHONDRIAL"/>
    <property type="match status" value="1"/>
</dbReference>
<dbReference type="Proteomes" id="UP000690515">
    <property type="component" value="Unassembled WGS sequence"/>
</dbReference>
<dbReference type="RefSeq" id="WP_215821722.1">
    <property type="nucleotide sequence ID" value="NZ_JAGSOY010000079.1"/>
</dbReference>
<dbReference type="GO" id="GO:0016874">
    <property type="term" value="F:ligase activity"/>
    <property type="evidence" value="ECO:0007669"/>
    <property type="project" value="UniProtKB-KW"/>
</dbReference>
<gene>
    <name evidence="4" type="ORF">KCG35_20465</name>
</gene>
<dbReference type="CDD" id="cd04433">
    <property type="entry name" value="AFD_class_I"/>
    <property type="match status" value="1"/>
</dbReference>
<protein>
    <submittedName>
        <fullName evidence="4">Long-chain fatty acid--CoA ligase</fullName>
    </submittedName>
</protein>
<proteinExistence type="inferred from homology"/>
<feature type="domain" description="AMP-dependent synthetase/ligase" evidence="3">
    <location>
        <begin position="10"/>
        <end position="355"/>
    </location>
</feature>
<dbReference type="SUPFAM" id="SSF56801">
    <property type="entry name" value="Acetyl-CoA synthetase-like"/>
    <property type="match status" value="1"/>
</dbReference>
<dbReference type="InterPro" id="IPR042099">
    <property type="entry name" value="ANL_N_sf"/>
</dbReference>
<organism evidence="4 5">
    <name type="scientific">Zooshikella harenae</name>
    <dbReference type="NCBI Taxonomy" id="2827238"/>
    <lineage>
        <taxon>Bacteria</taxon>
        <taxon>Pseudomonadati</taxon>
        <taxon>Pseudomonadota</taxon>
        <taxon>Gammaproteobacteria</taxon>
        <taxon>Oceanospirillales</taxon>
        <taxon>Zooshikellaceae</taxon>
        <taxon>Zooshikella</taxon>
    </lineage>
</organism>
<dbReference type="Gene3D" id="3.40.50.12780">
    <property type="entry name" value="N-terminal domain of ligase-like"/>
    <property type="match status" value="1"/>
</dbReference>
<dbReference type="PANTHER" id="PTHR43201">
    <property type="entry name" value="ACYL-COA SYNTHETASE"/>
    <property type="match status" value="1"/>
</dbReference>
<dbReference type="InterPro" id="IPR000873">
    <property type="entry name" value="AMP-dep_synth/lig_dom"/>
</dbReference>
<evidence type="ECO:0000256" key="2">
    <source>
        <dbReference type="ARBA" id="ARBA00022598"/>
    </source>
</evidence>